<sequence length="207" mass="22404">MQFGFSLPQAVRESYLAVNGQEAESSAGCSEGLFYGLTLLPLEEVLDEWRFWREVDDDPNTGAHAKLREVMKSVPEGWVRKEYSQRGWIPLITDKAGNYVGVDTNPGEGGFVGQVIVFGRDFDTKVVLWRGDGPAGWARWLASIVEELEGGEGYELGGAAESEGSDDGVGYESYFFDGTGRGSGDGNGEAGAGGLRLSGEYRGWNVL</sequence>
<evidence type="ECO:0000313" key="2">
    <source>
        <dbReference type="EMBL" id="ETW85825.1"/>
    </source>
</evidence>
<feature type="non-terminal residue" evidence="2">
    <location>
        <position position="207"/>
    </location>
</feature>
<feature type="domain" description="Knr4/Smi1-like" evidence="1">
    <location>
        <begin position="2"/>
        <end position="129"/>
    </location>
</feature>
<dbReference type="InParanoid" id="W4KKG1"/>
<gene>
    <name evidence="2" type="ORF">HETIRDRAFT_407696</name>
</gene>
<dbReference type="KEGG" id="hir:HETIRDRAFT_407696"/>
<evidence type="ECO:0000259" key="1">
    <source>
        <dbReference type="Pfam" id="PF09346"/>
    </source>
</evidence>
<dbReference type="GO" id="GO:0043332">
    <property type="term" value="C:mating projection tip"/>
    <property type="evidence" value="ECO:0007669"/>
    <property type="project" value="TreeGrafter"/>
</dbReference>
<accession>W4KKG1</accession>
<protein>
    <recommendedName>
        <fullName evidence="1">Knr4/Smi1-like domain-containing protein</fullName>
    </recommendedName>
</protein>
<name>W4KKG1_HETIT</name>
<dbReference type="AlphaFoldDB" id="W4KKG1"/>
<dbReference type="Pfam" id="PF09346">
    <property type="entry name" value="SMI1_KNR4"/>
    <property type="match status" value="1"/>
</dbReference>
<dbReference type="RefSeq" id="XP_009542645.1">
    <property type="nucleotide sequence ID" value="XM_009544350.1"/>
</dbReference>
<dbReference type="PANTHER" id="PTHR47432:SF1">
    <property type="entry name" value="CELL WALL ASSEMBLY REGULATOR SMI1"/>
    <property type="match status" value="1"/>
</dbReference>
<reference evidence="2 3" key="1">
    <citation type="journal article" date="2012" name="New Phytol.">
        <title>Insight into trade-off between wood decay and parasitism from the genome of a fungal forest pathogen.</title>
        <authorList>
            <person name="Olson A."/>
            <person name="Aerts A."/>
            <person name="Asiegbu F."/>
            <person name="Belbahri L."/>
            <person name="Bouzid O."/>
            <person name="Broberg A."/>
            <person name="Canback B."/>
            <person name="Coutinho P.M."/>
            <person name="Cullen D."/>
            <person name="Dalman K."/>
            <person name="Deflorio G."/>
            <person name="van Diepen L.T."/>
            <person name="Dunand C."/>
            <person name="Duplessis S."/>
            <person name="Durling M."/>
            <person name="Gonthier P."/>
            <person name="Grimwood J."/>
            <person name="Fossdal C.G."/>
            <person name="Hansson D."/>
            <person name="Henrissat B."/>
            <person name="Hietala A."/>
            <person name="Himmelstrand K."/>
            <person name="Hoffmeister D."/>
            <person name="Hogberg N."/>
            <person name="James T.Y."/>
            <person name="Karlsson M."/>
            <person name="Kohler A."/>
            <person name="Kues U."/>
            <person name="Lee Y.H."/>
            <person name="Lin Y.C."/>
            <person name="Lind M."/>
            <person name="Lindquist E."/>
            <person name="Lombard V."/>
            <person name="Lucas S."/>
            <person name="Lunden K."/>
            <person name="Morin E."/>
            <person name="Murat C."/>
            <person name="Park J."/>
            <person name="Raffaello T."/>
            <person name="Rouze P."/>
            <person name="Salamov A."/>
            <person name="Schmutz J."/>
            <person name="Solheim H."/>
            <person name="Stahlberg J."/>
            <person name="Velez H."/>
            <person name="de Vries R.P."/>
            <person name="Wiebenga A."/>
            <person name="Woodward S."/>
            <person name="Yakovlev I."/>
            <person name="Garbelotto M."/>
            <person name="Martin F."/>
            <person name="Grigoriev I.V."/>
            <person name="Stenlid J."/>
        </authorList>
    </citation>
    <scope>NUCLEOTIDE SEQUENCE [LARGE SCALE GENOMIC DNA]</scope>
    <source>
        <strain evidence="2 3">TC 32-1</strain>
    </source>
</reference>
<dbReference type="STRING" id="747525.W4KKG1"/>
<dbReference type="EMBL" id="KI925455">
    <property type="protein sequence ID" value="ETW85825.1"/>
    <property type="molecule type" value="Genomic_DNA"/>
</dbReference>
<dbReference type="OrthoDB" id="2305498at2759"/>
<evidence type="ECO:0000313" key="3">
    <source>
        <dbReference type="Proteomes" id="UP000030671"/>
    </source>
</evidence>
<dbReference type="GO" id="GO:0070880">
    <property type="term" value="P:fungal-type cell wall beta-glucan biosynthetic process"/>
    <property type="evidence" value="ECO:0007669"/>
    <property type="project" value="TreeGrafter"/>
</dbReference>
<dbReference type="Proteomes" id="UP000030671">
    <property type="component" value="Unassembled WGS sequence"/>
</dbReference>
<dbReference type="GeneID" id="20672626"/>
<dbReference type="InterPro" id="IPR051873">
    <property type="entry name" value="KNR4/SMI1_regulator"/>
</dbReference>
<dbReference type="PANTHER" id="PTHR47432">
    <property type="entry name" value="CELL WALL ASSEMBLY REGULATOR SMI1"/>
    <property type="match status" value="1"/>
</dbReference>
<dbReference type="InterPro" id="IPR037883">
    <property type="entry name" value="Knr4/Smi1-like_sf"/>
</dbReference>
<keyword evidence="3" id="KW-1185">Reference proteome</keyword>
<dbReference type="HOGENOM" id="CLU_093365_0_0_1"/>
<proteinExistence type="predicted"/>
<dbReference type="InterPro" id="IPR018958">
    <property type="entry name" value="Knr4/Smi1-like_dom"/>
</dbReference>
<dbReference type="SUPFAM" id="SSF160631">
    <property type="entry name" value="SMI1/KNR4-like"/>
    <property type="match status" value="1"/>
</dbReference>
<dbReference type="eggNOG" id="ENOG502QTAZ">
    <property type="taxonomic scope" value="Eukaryota"/>
</dbReference>
<organism evidence="2 3">
    <name type="scientific">Heterobasidion irregulare (strain TC 32-1)</name>
    <dbReference type="NCBI Taxonomy" id="747525"/>
    <lineage>
        <taxon>Eukaryota</taxon>
        <taxon>Fungi</taxon>
        <taxon>Dikarya</taxon>
        <taxon>Basidiomycota</taxon>
        <taxon>Agaricomycotina</taxon>
        <taxon>Agaricomycetes</taxon>
        <taxon>Russulales</taxon>
        <taxon>Bondarzewiaceae</taxon>
        <taxon>Heterobasidion</taxon>
        <taxon>Heterobasidion annosum species complex</taxon>
    </lineage>
</organism>